<dbReference type="GeneID" id="87824759"/>
<gene>
    <name evidence="2" type="ORF">N657DRAFT_560654</name>
</gene>
<feature type="region of interest" description="Disordered" evidence="1">
    <location>
        <begin position="393"/>
        <end position="419"/>
    </location>
</feature>
<feature type="compositionally biased region" description="Low complexity" evidence="1">
    <location>
        <begin position="1"/>
        <end position="30"/>
    </location>
</feature>
<feature type="compositionally biased region" description="Low complexity" evidence="1">
    <location>
        <begin position="268"/>
        <end position="284"/>
    </location>
</feature>
<evidence type="ECO:0000313" key="3">
    <source>
        <dbReference type="Proteomes" id="UP001302602"/>
    </source>
</evidence>
<dbReference type="EMBL" id="MU853223">
    <property type="protein sequence ID" value="KAK4128337.1"/>
    <property type="molecule type" value="Genomic_DNA"/>
</dbReference>
<feature type="region of interest" description="Disordered" evidence="1">
    <location>
        <begin position="1"/>
        <end position="35"/>
    </location>
</feature>
<feature type="region of interest" description="Disordered" evidence="1">
    <location>
        <begin position="262"/>
        <end position="290"/>
    </location>
</feature>
<keyword evidence="3" id="KW-1185">Reference proteome</keyword>
<evidence type="ECO:0008006" key="4">
    <source>
        <dbReference type="Google" id="ProtNLM"/>
    </source>
</evidence>
<comment type="caution">
    <text evidence="2">The sequence shown here is derived from an EMBL/GenBank/DDBJ whole genome shotgun (WGS) entry which is preliminary data.</text>
</comment>
<evidence type="ECO:0000313" key="2">
    <source>
        <dbReference type="EMBL" id="KAK4128337.1"/>
    </source>
</evidence>
<protein>
    <recommendedName>
        <fullName evidence="4">Acetate kinase</fullName>
    </recommendedName>
</protein>
<evidence type="ECO:0000256" key="1">
    <source>
        <dbReference type="SAM" id="MobiDB-lite"/>
    </source>
</evidence>
<dbReference type="Proteomes" id="UP001302602">
    <property type="component" value="Unassembled WGS sequence"/>
</dbReference>
<name>A0AAN6U8H3_9PEZI</name>
<organism evidence="2 3">
    <name type="scientific">Parathielavia appendiculata</name>
    <dbReference type="NCBI Taxonomy" id="2587402"/>
    <lineage>
        <taxon>Eukaryota</taxon>
        <taxon>Fungi</taxon>
        <taxon>Dikarya</taxon>
        <taxon>Ascomycota</taxon>
        <taxon>Pezizomycotina</taxon>
        <taxon>Sordariomycetes</taxon>
        <taxon>Sordariomycetidae</taxon>
        <taxon>Sordariales</taxon>
        <taxon>Chaetomiaceae</taxon>
        <taxon>Parathielavia</taxon>
    </lineage>
</organism>
<accession>A0AAN6U8H3</accession>
<reference evidence="2" key="2">
    <citation type="submission" date="2023-05" db="EMBL/GenBank/DDBJ databases">
        <authorList>
            <consortium name="Lawrence Berkeley National Laboratory"/>
            <person name="Steindorff A."/>
            <person name="Hensen N."/>
            <person name="Bonometti L."/>
            <person name="Westerberg I."/>
            <person name="Brannstrom I.O."/>
            <person name="Guillou S."/>
            <person name="Cros-Aarteil S."/>
            <person name="Calhoun S."/>
            <person name="Haridas S."/>
            <person name="Kuo A."/>
            <person name="Mondo S."/>
            <person name="Pangilinan J."/>
            <person name="Riley R."/>
            <person name="Labutti K."/>
            <person name="Andreopoulos B."/>
            <person name="Lipzen A."/>
            <person name="Chen C."/>
            <person name="Yanf M."/>
            <person name="Daum C."/>
            <person name="Ng V."/>
            <person name="Clum A."/>
            <person name="Ohm R."/>
            <person name="Martin F."/>
            <person name="Silar P."/>
            <person name="Natvig D."/>
            <person name="Lalanne C."/>
            <person name="Gautier V."/>
            <person name="Ament-Velasquez S.L."/>
            <person name="Kruys A."/>
            <person name="Hutchinson M.I."/>
            <person name="Powell A.J."/>
            <person name="Barry K."/>
            <person name="Miller A.N."/>
            <person name="Grigoriev I.V."/>
            <person name="Debuchy R."/>
            <person name="Gladieux P."/>
            <person name="Thoren M.H."/>
            <person name="Johannesson H."/>
        </authorList>
    </citation>
    <scope>NUCLEOTIDE SEQUENCE</scope>
    <source>
        <strain evidence="2">CBS 731.68</strain>
    </source>
</reference>
<dbReference type="AlphaFoldDB" id="A0AAN6U8H3"/>
<sequence>MATSWRSGSSSSFASSALSAPPSHAQHASPVDSTFTPTSAAISALTTESSAPQTPPAPLDLGPPGYHATIKLFERTPNETTVYLGPWEIVGASPRRLLWQCSYAGEVLEHFLPSDNPNELFPHTLHAQHRRFGDPREMELYLTFLEPHRIRYITRNGIVHDEYVEVKYEFTTIEGSIQLQSDIRTRDLVDWFDADVVWSDTHRRTDSYGNVRGLGTIQRIKLWRDRYSTFHYLTFYANHRRRWKEYLLDDFDTELRQRDDQRRRVQLNARGARRGSASESSSNHGHGRERRFSATSIFRSRHSNASSNGNAAASSSSAQNNLDIRYLGIQFSRNPNIQAGSDDYNRFIQRWNAAHAADAQFEATFPTNRVELPSPYVNGYHTRAPPHVNGMAELPSPELRGTLPPVAEPAYDIDSDETP</sequence>
<proteinExistence type="predicted"/>
<dbReference type="RefSeq" id="XP_062652108.1">
    <property type="nucleotide sequence ID" value="XM_062787989.1"/>
</dbReference>
<reference evidence="2" key="1">
    <citation type="journal article" date="2023" name="Mol. Phylogenet. Evol.">
        <title>Genome-scale phylogeny and comparative genomics of the fungal order Sordariales.</title>
        <authorList>
            <person name="Hensen N."/>
            <person name="Bonometti L."/>
            <person name="Westerberg I."/>
            <person name="Brannstrom I.O."/>
            <person name="Guillou S."/>
            <person name="Cros-Aarteil S."/>
            <person name="Calhoun S."/>
            <person name="Haridas S."/>
            <person name="Kuo A."/>
            <person name="Mondo S."/>
            <person name="Pangilinan J."/>
            <person name="Riley R."/>
            <person name="LaButti K."/>
            <person name="Andreopoulos B."/>
            <person name="Lipzen A."/>
            <person name="Chen C."/>
            <person name="Yan M."/>
            <person name="Daum C."/>
            <person name="Ng V."/>
            <person name="Clum A."/>
            <person name="Steindorff A."/>
            <person name="Ohm R.A."/>
            <person name="Martin F."/>
            <person name="Silar P."/>
            <person name="Natvig D.O."/>
            <person name="Lalanne C."/>
            <person name="Gautier V."/>
            <person name="Ament-Velasquez S.L."/>
            <person name="Kruys A."/>
            <person name="Hutchinson M.I."/>
            <person name="Powell A.J."/>
            <person name="Barry K."/>
            <person name="Miller A.N."/>
            <person name="Grigoriev I.V."/>
            <person name="Debuchy R."/>
            <person name="Gladieux P."/>
            <person name="Hiltunen Thoren M."/>
            <person name="Johannesson H."/>
        </authorList>
    </citation>
    <scope>NUCLEOTIDE SEQUENCE</scope>
    <source>
        <strain evidence="2">CBS 731.68</strain>
    </source>
</reference>